<gene>
    <name evidence="2" type="ORF">PCOR1329_LOCUS71086</name>
</gene>
<comment type="caution">
    <text evidence="2">The sequence shown here is derived from an EMBL/GenBank/DDBJ whole genome shotgun (WGS) entry which is preliminary data.</text>
</comment>
<evidence type="ECO:0000313" key="3">
    <source>
        <dbReference type="Proteomes" id="UP001189429"/>
    </source>
</evidence>
<feature type="region of interest" description="Disordered" evidence="1">
    <location>
        <begin position="83"/>
        <end position="104"/>
    </location>
</feature>
<dbReference type="EMBL" id="CAUYUJ010019416">
    <property type="protein sequence ID" value="CAK0891027.1"/>
    <property type="molecule type" value="Genomic_DNA"/>
</dbReference>
<protein>
    <submittedName>
        <fullName evidence="2">Uncharacterized protein</fullName>
    </submittedName>
</protein>
<keyword evidence="3" id="KW-1185">Reference proteome</keyword>
<feature type="region of interest" description="Disordered" evidence="1">
    <location>
        <begin position="119"/>
        <end position="165"/>
    </location>
</feature>
<dbReference type="Proteomes" id="UP001189429">
    <property type="component" value="Unassembled WGS sequence"/>
</dbReference>
<name>A0ABN9WZW0_9DINO</name>
<reference evidence="2" key="1">
    <citation type="submission" date="2023-10" db="EMBL/GenBank/DDBJ databases">
        <authorList>
            <person name="Chen Y."/>
            <person name="Shah S."/>
            <person name="Dougan E. K."/>
            <person name="Thang M."/>
            <person name="Chan C."/>
        </authorList>
    </citation>
    <scope>NUCLEOTIDE SEQUENCE [LARGE SCALE GENOMIC DNA]</scope>
</reference>
<evidence type="ECO:0000313" key="2">
    <source>
        <dbReference type="EMBL" id="CAK0891027.1"/>
    </source>
</evidence>
<accession>A0ABN9WZW0</accession>
<feature type="compositionally biased region" description="Basic residues" evidence="1">
    <location>
        <begin position="123"/>
        <end position="144"/>
    </location>
</feature>
<sequence length="165" mass="17375">MADMHATMAAHMRAVEHCRVASESDPDWFTLDVQDCHSRRALILRDALTALVADVAPTPEDAEAADGIRGRIYASYAHTAQNHREGGVGAPGQPGRAEAGDRGAGGGCVRALLPAHPVLAPRARGRRAHGRRGFGGRRQRGAAHLRGDRRGRSRPGACGGGPVLT</sequence>
<organism evidence="2 3">
    <name type="scientific">Prorocentrum cordatum</name>
    <dbReference type="NCBI Taxonomy" id="2364126"/>
    <lineage>
        <taxon>Eukaryota</taxon>
        <taxon>Sar</taxon>
        <taxon>Alveolata</taxon>
        <taxon>Dinophyceae</taxon>
        <taxon>Prorocentrales</taxon>
        <taxon>Prorocentraceae</taxon>
        <taxon>Prorocentrum</taxon>
    </lineage>
</organism>
<proteinExistence type="predicted"/>
<evidence type="ECO:0000256" key="1">
    <source>
        <dbReference type="SAM" id="MobiDB-lite"/>
    </source>
</evidence>